<dbReference type="PANTHER" id="PTHR12526:SF600">
    <property type="entry name" value="GLYCOSYL TRANSFERASE GROUP 1"/>
    <property type="match status" value="1"/>
</dbReference>
<dbReference type="Pfam" id="PF13439">
    <property type="entry name" value="Glyco_transf_4"/>
    <property type="match status" value="1"/>
</dbReference>
<keyword evidence="1 4" id="KW-0328">Glycosyltransferase</keyword>
<evidence type="ECO:0000313" key="5">
    <source>
        <dbReference type="Proteomes" id="UP001596226"/>
    </source>
</evidence>
<dbReference type="EMBL" id="JBHSQS010000002">
    <property type="protein sequence ID" value="MFC5922287.1"/>
    <property type="molecule type" value="Genomic_DNA"/>
</dbReference>
<dbReference type="Proteomes" id="UP001596226">
    <property type="component" value="Unassembled WGS sequence"/>
</dbReference>
<dbReference type="Gene3D" id="3.40.50.2000">
    <property type="entry name" value="Glycogen Phosphorylase B"/>
    <property type="match status" value="2"/>
</dbReference>
<dbReference type="EC" id="2.4.-.-" evidence="4"/>
<gene>
    <name evidence="4" type="ORF">ACFQGL_02880</name>
</gene>
<dbReference type="SUPFAM" id="SSF53756">
    <property type="entry name" value="UDP-Glycosyltransferase/glycogen phosphorylase"/>
    <property type="match status" value="1"/>
</dbReference>
<protein>
    <submittedName>
        <fullName evidence="4">Glycosyltransferase</fullName>
        <ecNumber evidence="4">2.4.-.-</ecNumber>
    </submittedName>
</protein>
<dbReference type="InterPro" id="IPR028098">
    <property type="entry name" value="Glyco_trans_4-like_N"/>
</dbReference>
<dbReference type="RefSeq" id="WP_377504857.1">
    <property type="nucleotide sequence ID" value="NZ_JBHSQS010000002.1"/>
</dbReference>
<reference evidence="5" key="1">
    <citation type="journal article" date="2019" name="Int. J. Syst. Evol. Microbiol.">
        <title>The Global Catalogue of Microorganisms (GCM) 10K type strain sequencing project: providing services to taxonomists for standard genome sequencing and annotation.</title>
        <authorList>
            <consortium name="The Broad Institute Genomics Platform"/>
            <consortium name="The Broad Institute Genome Sequencing Center for Infectious Disease"/>
            <person name="Wu L."/>
            <person name="Ma J."/>
        </authorList>
    </citation>
    <scope>NUCLEOTIDE SEQUENCE [LARGE SCALE GENOMIC DNA]</scope>
    <source>
        <strain evidence="5">CGMCC 4.7144</strain>
    </source>
</reference>
<keyword evidence="2 4" id="KW-0808">Transferase</keyword>
<dbReference type="GO" id="GO:0016757">
    <property type="term" value="F:glycosyltransferase activity"/>
    <property type="evidence" value="ECO:0007669"/>
    <property type="project" value="UniProtKB-KW"/>
</dbReference>
<organism evidence="4 5">
    <name type="scientific">Micromonospora vulcania</name>
    <dbReference type="NCBI Taxonomy" id="1441873"/>
    <lineage>
        <taxon>Bacteria</taxon>
        <taxon>Bacillati</taxon>
        <taxon>Actinomycetota</taxon>
        <taxon>Actinomycetes</taxon>
        <taxon>Micromonosporales</taxon>
        <taxon>Micromonosporaceae</taxon>
        <taxon>Micromonospora</taxon>
    </lineage>
</organism>
<keyword evidence="5" id="KW-1185">Reference proteome</keyword>
<sequence length="427" mass="46082">MSGERRLGPRVTLLGFTVPDDVLAEIIARDRIMPTQTHTFAWALVRGLRAADCPVHMLSAAPVSGWPGNRQIRFRAGTFRQDDVDGQLLAFVNLLGLKHLTRFVAAWRTGSRALRERNTDVLLVHGVHSPFLWFGVLGARRRGVRVVPVLTDPPGVALPTDGRLVRLLRGLDVALVRAALARCSGVIALTPALADDFAPGRPRLVMEGICAAEPARADDDPTAGAGATRDIVYAGGLSRAYGVDRLVEAFRGLPGDDLRLCLYGRGELVEWLREQAAVDRRILAPELLPRAELLPRLTRASVLVNPRPVGQDFVRWSFPSKIIEYLATGVPVVSTRLSGIPAEYSPWLSYAEPDSVDGLRGAIGRVLDLPAGQARALGAGGARFVRETRSPAAQGRRMHDFLAGLTGPYAQRGAPADVGAAVRERAG</sequence>
<proteinExistence type="predicted"/>
<dbReference type="Pfam" id="PF13692">
    <property type="entry name" value="Glyco_trans_1_4"/>
    <property type="match status" value="1"/>
</dbReference>
<feature type="domain" description="Glycosyltransferase subfamily 4-like N-terminal" evidence="3">
    <location>
        <begin position="39"/>
        <end position="198"/>
    </location>
</feature>
<accession>A0ABW1H1M3</accession>
<evidence type="ECO:0000313" key="4">
    <source>
        <dbReference type="EMBL" id="MFC5922287.1"/>
    </source>
</evidence>
<evidence type="ECO:0000259" key="3">
    <source>
        <dbReference type="Pfam" id="PF13439"/>
    </source>
</evidence>
<dbReference type="PANTHER" id="PTHR12526">
    <property type="entry name" value="GLYCOSYLTRANSFERASE"/>
    <property type="match status" value="1"/>
</dbReference>
<comment type="caution">
    <text evidence="4">The sequence shown here is derived from an EMBL/GenBank/DDBJ whole genome shotgun (WGS) entry which is preliminary data.</text>
</comment>
<evidence type="ECO:0000256" key="2">
    <source>
        <dbReference type="ARBA" id="ARBA00022679"/>
    </source>
</evidence>
<evidence type="ECO:0000256" key="1">
    <source>
        <dbReference type="ARBA" id="ARBA00022676"/>
    </source>
</evidence>
<name>A0ABW1H1M3_9ACTN</name>